<dbReference type="KEGG" id="prel:PRELSG_1205700"/>
<dbReference type="GeneID" id="39737300"/>
<dbReference type="EMBL" id="LN835307">
    <property type="protein sequence ID" value="CRH01173.1"/>
    <property type="molecule type" value="Genomic_DNA"/>
</dbReference>
<evidence type="ECO:0000313" key="2">
    <source>
        <dbReference type="Proteomes" id="UP000220158"/>
    </source>
</evidence>
<sequence>MENLNNKSLNKLKIYFYKWIEILEQISKNKETNLFIFGLYSMERKKNIENKEFHYEQLEKNNSNSDGIIYKKLCLGIRYIELIILKNKNKWDDEIEINEEKKEMNCLYEGRYFYNISDILQEISVFIKNKQEKIILSFLESNDDDDEKINAENKNVTYYNIEKLDIYIYLYLRKYLNYLNNEKNYKILYFYNSKERIINLSKYDFDIDNFKIRNWVFNNISLLLPSKIIQENEQKENRHNFLSVDSAKSSLKLSHKHHLSLFRLNSITEEETSNLTSKILVNRKLPNILVHDDKEYNKFSEKSDNYALDNPSKNNCILYYLEYSNNEYKNATFHKLSAYDINLNVNQNFIGYNNMPLTEYIIDRPKKLKLQNSPFIYTNKKLIYLYEYSYKSQLLDKIDDNYYYVLKIEKENIEDVLVHIHNNINIKNNKNFISILTTNCYIDHVFTIIKFNLKCIMNI</sequence>
<dbReference type="RefSeq" id="XP_028534174.1">
    <property type="nucleotide sequence ID" value="XM_028677824.1"/>
</dbReference>
<evidence type="ECO:0000313" key="1">
    <source>
        <dbReference type="EMBL" id="CRH01173.1"/>
    </source>
</evidence>
<dbReference type="Proteomes" id="UP000220158">
    <property type="component" value="Chromosome 12"/>
</dbReference>
<gene>
    <name evidence="1" type="ORF">PRELSG_1205700</name>
</gene>
<dbReference type="AlphaFoldDB" id="A0A1J1H960"/>
<keyword evidence="2" id="KW-1185">Reference proteome</keyword>
<accession>A0A1J1H960</accession>
<organism evidence="1 2">
    <name type="scientific">Plasmodium relictum</name>
    <dbReference type="NCBI Taxonomy" id="85471"/>
    <lineage>
        <taxon>Eukaryota</taxon>
        <taxon>Sar</taxon>
        <taxon>Alveolata</taxon>
        <taxon>Apicomplexa</taxon>
        <taxon>Aconoidasida</taxon>
        <taxon>Haemosporida</taxon>
        <taxon>Plasmodiidae</taxon>
        <taxon>Plasmodium</taxon>
        <taxon>Plasmodium (Haemamoeba)</taxon>
    </lineage>
</organism>
<dbReference type="VEuPathDB" id="PlasmoDB:PRELSG_1205700"/>
<reference evidence="1 2" key="1">
    <citation type="submission" date="2015-04" db="EMBL/GenBank/DDBJ databases">
        <authorList>
            <consortium name="Pathogen Informatics"/>
        </authorList>
    </citation>
    <scope>NUCLEOTIDE SEQUENCE [LARGE SCALE GENOMIC DNA]</scope>
    <source>
        <strain evidence="1 2">SGS1</strain>
    </source>
</reference>
<dbReference type="OrthoDB" id="384560at2759"/>
<name>A0A1J1H960_PLARL</name>
<dbReference type="OMA" id="IRYIELI"/>
<protein>
    <submittedName>
        <fullName evidence="1">Uncharacterized protein</fullName>
    </submittedName>
</protein>
<proteinExistence type="predicted"/>